<proteinExistence type="predicted"/>
<keyword evidence="3" id="KW-0732">Signal</keyword>
<evidence type="ECO:0000256" key="3">
    <source>
        <dbReference type="SAM" id="SignalP"/>
    </source>
</evidence>
<evidence type="ECO:0000256" key="2">
    <source>
        <dbReference type="SAM" id="Phobius"/>
    </source>
</evidence>
<keyword evidence="2" id="KW-1133">Transmembrane helix</keyword>
<feature type="region of interest" description="Disordered" evidence="1">
    <location>
        <begin position="85"/>
        <end position="108"/>
    </location>
</feature>
<keyword evidence="4" id="KW-1185">Reference proteome</keyword>
<feature type="chain" id="PRO_5037587528" evidence="3">
    <location>
        <begin position="20"/>
        <end position="108"/>
    </location>
</feature>
<feature type="signal peptide" evidence="3">
    <location>
        <begin position="1"/>
        <end position="19"/>
    </location>
</feature>
<organism evidence="4 5">
    <name type="scientific">Romanomermis culicivorax</name>
    <name type="common">Nematode worm</name>
    <dbReference type="NCBI Taxonomy" id="13658"/>
    <lineage>
        <taxon>Eukaryota</taxon>
        <taxon>Metazoa</taxon>
        <taxon>Ecdysozoa</taxon>
        <taxon>Nematoda</taxon>
        <taxon>Enoplea</taxon>
        <taxon>Dorylaimia</taxon>
        <taxon>Mermithida</taxon>
        <taxon>Mermithoidea</taxon>
        <taxon>Mermithidae</taxon>
        <taxon>Romanomermis</taxon>
    </lineage>
</organism>
<sequence>MLPILFTQISLSLIALTHANILDICHKTYDLCNTACDWLHKCDSEPREMCYKCSMVNQGVVAVLVLCALIVLLCLIAITYAMRQSSPPKETHSNVDQTNKAEPPSAST</sequence>
<dbReference type="WBParaSite" id="nRc.2.0.1.t09534-RA">
    <property type="protein sequence ID" value="nRc.2.0.1.t09534-RA"/>
    <property type="gene ID" value="nRc.2.0.1.g09534"/>
</dbReference>
<dbReference type="Proteomes" id="UP000887565">
    <property type="component" value="Unplaced"/>
</dbReference>
<evidence type="ECO:0000313" key="4">
    <source>
        <dbReference type="Proteomes" id="UP000887565"/>
    </source>
</evidence>
<keyword evidence="2" id="KW-0472">Membrane</keyword>
<feature type="transmembrane region" description="Helical" evidence="2">
    <location>
        <begin position="59"/>
        <end position="82"/>
    </location>
</feature>
<evidence type="ECO:0000256" key="1">
    <source>
        <dbReference type="SAM" id="MobiDB-lite"/>
    </source>
</evidence>
<protein>
    <submittedName>
        <fullName evidence="5">Uncharacterized protein</fullName>
    </submittedName>
</protein>
<accession>A0A915I5X5</accession>
<dbReference type="AlphaFoldDB" id="A0A915I5X5"/>
<keyword evidence="2" id="KW-0812">Transmembrane</keyword>
<name>A0A915I5X5_ROMCU</name>
<reference evidence="5" key="1">
    <citation type="submission" date="2022-11" db="UniProtKB">
        <authorList>
            <consortium name="WormBaseParasite"/>
        </authorList>
    </citation>
    <scope>IDENTIFICATION</scope>
</reference>
<evidence type="ECO:0000313" key="5">
    <source>
        <dbReference type="WBParaSite" id="nRc.2.0.1.t09534-RA"/>
    </source>
</evidence>